<dbReference type="FunFam" id="3.40.50.300:FF:000063">
    <property type="entry name" value="dynein heavy chain 6, axonemal"/>
    <property type="match status" value="1"/>
</dbReference>
<dbReference type="InterPro" id="IPR026983">
    <property type="entry name" value="DHC"/>
</dbReference>
<feature type="coiled-coil region" evidence="13">
    <location>
        <begin position="1066"/>
        <end position="1126"/>
    </location>
</feature>
<feature type="region of interest" description="Disordered" evidence="14">
    <location>
        <begin position="317"/>
        <end position="340"/>
    </location>
</feature>
<dbReference type="PANTHER" id="PTHR22878">
    <property type="entry name" value="DYNEIN HEAVY CHAIN 6, AXONEMAL-LIKE-RELATED"/>
    <property type="match status" value="1"/>
</dbReference>
<evidence type="ECO:0000256" key="7">
    <source>
        <dbReference type="ARBA" id="ARBA00023017"/>
    </source>
</evidence>
<dbReference type="EMBL" id="GG666565">
    <property type="protein sequence ID" value="EEN54457.1"/>
    <property type="molecule type" value="Genomic_DNA"/>
</dbReference>
<dbReference type="InParanoid" id="C3YYU9"/>
<keyword evidence="8 13" id="KW-0175">Coiled coil</keyword>
<proteinExistence type="inferred from homology"/>
<evidence type="ECO:0000256" key="1">
    <source>
        <dbReference type="ARBA" id="ARBA00004430"/>
    </source>
</evidence>
<keyword evidence="10" id="KW-0505">Motor protein</keyword>
<dbReference type="InterPro" id="IPR042228">
    <property type="entry name" value="Dynein_linker_3"/>
</dbReference>
<evidence type="ECO:0000256" key="3">
    <source>
        <dbReference type="ARBA" id="ARBA00022490"/>
    </source>
</evidence>
<dbReference type="eggNOG" id="KOG3595">
    <property type="taxonomic scope" value="Eukaryota"/>
</dbReference>
<dbReference type="InterPro" id="IPR013602">
    <property type="entry name" value="Dynein_heavy_linker"/>
</dbReference>
<evidence type="ECO:0000256" key="10">
    <source>
        <dbReference type="ARBA" id="ARBA00023175"/>
    </source>
</evidence>
<evidence type="ECO:0000313" key="17">
    <source>
        <dbReference type="EMBL" id="EEN54457.1"/>
    </source>
</evidence>
<sequence length="2014" mass="229955">MALVSPRQKSSSTSFASILKSQRVLPISPPAPSTALVHSMDSRATASFSPPSYSSSSSFSSASSLSSASFDHEQSQIKHSQSITTQKASTKTTSSAASASSFASILKSQRPYTAPSNTDEDIHIRIIDKQNREVVNYKLAEPKPEVVKMARIEEKVEEEKVEEVKVDEMETEKIVQEKVEEMRKAIAVDEKTQQIMVATKAEELKNELVMKRKAAALHVHKSIYDEYTFATGACIGRHCVGFLLLRTRCKLCELWLVSYLTKLHLVEQRIRVLLDTRTDDFFTTGGGSGTKYTEVIARARNGTMSTEMVARNGTMETEMGRSSTMHTETGRSGTMHTEMGRSGTMHTEMMARNGTMQTEMVARNATMQVETARTSKMHTEMEQSSTSQTEMMGRSGTMQTKMMTTTPLPPIRTKGKKTEAPIRFLPALPETRAKPAWQTAQPSFVLHGQPTDEIAEVFDLTSELNKGTKRRKLHPRSKTWDGANGHTEQNGMPDINGKQKQASFSHPRKDRESFRQALVNIIMQADTPPSRPASASMELPPVDRPGSPTAAEKDILRYYYYIHHGIDTDHVAPMEDSWLDHVLSLVPDKLKHLDELIENLSDEMREDYLLSVKKAIVDFVLRDPREKDDDKKEEVLEHRAELDVVPKPWNRSYLSALAAMQQDLNITNPTMLAVLDLWHVSFGNLRLVDIEEFHRRPDSMELSVFQNLVMKHIESAKEKLLKKWFPEVQNIYYQGNKRKQVPNNHNGRKLEMFFNCAATLMTSHLQSLALSSIQDYTDLLCQPPTSIRAYEHPGFVMRLILDNVSIKFEPDFKDFEIVLLNVFDVMIKAVNVVPRSGNRSKATLKPVILDEILDNAKEKVKEIIAAESTGPNQHLRNFDKYQYLVNKQAEQDVDQFLAETHSFPEYAQEVKKYQDLIDDITYNSRKVIRLGMFELHCDELIRGLAKRAETLMNKLLQRMSRDHQEANRKLCEEYELIAEKALTTPSNTQELMDLKQYIEKVEKKDIVEMDKRLEEAKNRLVFLVDCTQFSPGEMRLNNNTFQWHTRMPEVFEEHKRIVGDKREQYEEGLKLRRERFTEELEGYNKQLEEFSTFGDLNEIQRYLKKAQALNSRLDAAAEKIEQFNQEEEAFGWQTTAYPARQKILNVLTPFLKLYETTVEFNNKYKEWMEGPFQGCNPDQVENDVGNYWRNLYKLEKGFDDIPNAQKMASKVKTKVDEFKEHLPLIGALCNPGLRDRHWEQMSEIVGYTLLSGEDMTMAKFIDMNLEPYLTKFESISEAASKEYSLEKAMEKMKVEWTDMEFNFIPYRETGTNILSSVDDIQMLLDDQIVKTQTMRGSPFIKPFENEIKEWEAKLMLTQEILDEWLKVQATWLYLEPIFSSPDIMAQMPEEGRRFSTVDKTWRELMKLALVDKHVLVVTDIDKMLEKLQKSNELLELILKGLNEYLEKKRLYFPRFFFLSNDEMLEILSETKDPTRVQPHLKKCFEGIANLEFTDILDITHMKSSEGEVIELTEPISTSKARGQVEKWLLELEGIMKLSVHKVIEKSLHAYKDIPRDDWVLQWPGQTVLAVTCYYWTSLVHTAIRGGAQAMADYLEQNNQQINRIVELVRGKLSKGNRITLGALVVLDVHARDVLQTLVTTGVSRENDFDWLSQLRYYWEEEKMVTRMINSTLATLFSALHLHLGGAPEGPAGTGKTETTKDLAKAVAKQCVVFNCSDGLDYLALGKFFKGLLCTGAWACFDEFNRIDLEVLSVVAQQILTIQRGINSGSDMLTFEGTELKLDPTCSVFITMNPGYAGRSELPDNLKALFRPVAMMVPDYAMISEIVLYSCGFVNARPLSVKIVATYRLCSEQLSSQHHYDYGMRAVKSVLTAAGNLKLKYPEENEDILMLRSILDVNLPKFLAHDLPLFEGITSDLFPGVKLPEPDYGALTEAISNQCKKMNLQMTPFFTDKILQIYEMMIVRHGFMIVGEPFGGKTCAYRVLAAALTELCEKPKDDRGSADLPSAGDMLVLTL</sequence>
<dbReference type="InterPro" id="IPR043157">
    <property type="entry name" value="Dynein_AAA1S"/>
</dbReference>
<evidence type="ECO:0000256" key="5">
    <source>
        <dbReference type="ARBA" id="ARBA00022741"/>
    </source>
</evidence>
<evidence type="ECO:0000256" key="14">
    <source>
        <dbReference type="SAM" id="MobiDB-lite"/>
    </source>
</evidence>
<dbReference type="FunFam" id="3.20.180.20:FF:000003">
    <property type="entry name" value="Dynein heavy chain 12, axonemal"/>
    <property type="match status" value="1"/>
</dbReference>
<dbReference type="STRING" id="7739.C3YYU9"/>
<evidence type="ECO:0000259" key="15">
    <source>
        <dbReference type="Pfam" id="PF08393"/>
    </source>
</evidence>
<feature type="region of interest" description="Disordered" evidence="14">
    <location>
        <begin position="29"/>
        <end position="51"/>
    </location>
</feature>
<keyword evidence="6" id="KW-0067">ATP-binding</keyword>
<evidence type="ECO:0000256" key="9">
    <source>
        <dbReference type="ARBA" id="ARBA00023069"/>
    </source>
</evidence>
<dbReference type="Gene3D" id="1.10.287.2620">
    <property type="match status" value="1"/>
</dbReference>
<dbReference type="GO" id="GO:0005524">
    <property type="term" value="F:ATP binding"/>
    <property type="evidence" value="ECO:0007669"/>
    <property type="project" value="UniProtKB-KW"/>
</dbReference>
<evidence type="ECO:0000256" key="8">
    <source>
        <dbReference type="ARBA" id="ARBA00023054"/>
    </source>
</evidence>
<reference evidence="17" key="1">
    <citation type="journal article" date="2008" name="Nature">
        <title>The amphioxus genome and the evolution of the chordate karyotype.</title>
        <authorList>
            <consortium name="US DOE Joint Genome Institute (JGI-PGF)"/>
            <person name="Putnam N.H."/>
            <person name="Butts T."/>
            <person name="Ferrier D.E.K."/>
            <person name="Furlong R.F."/>
            <person name="Hellsten U."/>
            <person name="Kawashima T."/>
            <person name="Robinson-Rechavi M."/>
            <person name="Shoguchi E."/>
            <person name="Terry A."/>
            <person name="Yu J.-K."/>
            <person name="Benito-Gutierrez E.L."/>
            <person name="Dubchak I."/>
            <person name="Garcia-Fernandez J."/>
            <person name="Gibson-Brown J.J."/>
            <person name="Grigoriev I.V."/>
            <person name="Horton A.C."/>
            <person name="de Jong P.J."/>
            <person name="Jurka J."/>
            <person name="Kapitonov V.V."/>
            <person name="Kohara Y."/>
            <person name="Kuroki Y."/>
            <person name="Lindquist E."/>
            <person name="Lucas S."/>
            <person name="Osoegawa K."/>
            <person name="Pennacchio L.A."/>
            <person name="Salamov A.A."/>
            <person name="Satou Y."/>
            <person name="Sauka-Spengler T."/>
            <person name="Schmutz J."/>
            <person name="Shin-I T."/>
            <person name="Toyoda A."/>
            <person name="Bronner-Fraser M."/>
            <person name="Fujiyama A."/>
            <person name="Holland L.Z."/>
            <person name="Holland P.W.H."/>
            <person name="Satoh N."/>
            <person name="Rokhsar D.S."/>
        </authorList>
    </citation>
    <scope>NUCLEOTIDE SEQUENCE [LARGE SCALE GENOMIC DNA]</scope>
    <source>
        <strain evidence="17">S238N-H82</strain>
        <tissue evidence="17">Testes</tissue>
    </source>
</reference>
<dbReference type="GO" id="GO:0005930">
    <property type="term" value="C:axoneme"/>
    <property type="evidence" value="ECO:0007669"/>
    <property type="project" value="UniProtKB-SubCell"/>
</dbReference>
<dbReference type="InterPro" id="IPR035699">
    <property type="entry name" value="AAA_6"/>
</dbReference>
<dbReference type="InterPro" id="IPR027417">
    <property type="entry name" value="P-loop_NTPase"/>
</dbReference>
<dbReference type="Gene3D" id="1.20.58.1120">
    <property type="match status" value="1"/>
</dbReference>
<dbReference type="FunFam" id="1.20.58.1120:FF:000001">
    <property type="entry name" value="dynein heavy chain 2, axonemal"/>
    <property type="match status" value="1"/>
</dbReference>
<feature type="region of interest" description="Disordered" evidence="14">
    <location>
        <begin position="528"/>
        <end position="548"/>
    </location>
</feature>
<dbReference type="Pfam" id="PF12774">
    <property type="entry name" value="AAA_6"/>
    <property type="match status" value="1"/>
</dbReference>
<keyword evidence="11" id="KW-0206">Cytoskeleton</keyword>
<dbReference type="PANTHER" id="PTHR22878:SF66">
    <property type="entry name" value="DYNEIN AXONEMAL HEAVY CHAIN 7"/>
    <property type="match status" value="1"/>
</dbReference>
<accession>C3YYU9</accession>
<evidence type="ECO:0000256" key="13">
    <source>
        <dbReference type="SAM" id="Coils"/>
    </source>
</evidence>
<evidence type="ECO:0000256" key="11">
    <source>
        <dbReference type="ARBA" id="ARBA00023212"/>
    </source>
</evidence>
<feature type="region of interest" description="Disordered" evidence="14">
    <location>
        <begin position="374"/>
        <end position="393"/>
    </location>
</feature>
<dbReference type="FunFam" id="1.10.8.710:FF:000004">
    <property type="entry name" value="Dynein axonemal heavy chain 6"/>
    <property type="match status" value="1"/>
</dbReference>
<dbReference type="FunFam" id="1.20.140.100:FF:000004">
    <property type="entry name" value="Dynein axonemal heavy chain 6"/>
    <property type="match status" value="1"/>
</dbReference>
<evidence type="ECO:0000256" key="2">
    <source>
        <dbReference type="ARBA" id="ARBA00008887"/>
    </source>
</evidence>
<keyword evidence="12" id="KW-0966">Cell projection</keyword>
<evidence type="ECO:0000256" key="4">
    <source>
        <dbReference type="ARBA" id="ARBA00022701"/>
    </source>
</evidence>
<protein>
    <submittedName>
        <fullName evidence="17">Uncharacterized protein</fullName>
    </submittedName>
</protein>
<dbReference type="Pfam" id="PF08393">
    <property type="entry name" value="DHC_N2"/>
    <property type="match status" value="1"/>
</dbReference>
<organism>
    <name type="scientific">Branchiostoma floridae</name>
    <name type="common">Florida lancelet</name>
    <name type="synonym">Amphioxus</name>
    <dbReference type="NCBI Taxonomy" id="7739"/>
    <lineage>
        <taxon>Eukaryota</taxon>
        <taxon>Metazoa</taxon>
        <taxon>Chordata</taxon>
        <taxon>Cephalochordata</taxon>
        <taxon>Leptocardii</taxon>
        <taxon>Amphioxiformes</taxon>
        <taxon>Branchiostomatidae</taxon>
        <taxon>Branchiostoma</taxon>
    </lineage>
</organism>
<feature type="region of interest" description="Disordered" evidence="14">
    <location>
        <begin position="70"/>
        <end position="94"/>
    </location>
</feature>
<keyword evidence="9" id="KW-0969">Cilium</keyword>
<dbReference type="GO" id="GO:0007018">
    <property type="term" value="P:microtubule-based movement"/>
    <property type="evidence" value="ECO:0007669"/>
    <property type="project" value="InterPro"/>
</dbReference>
<dbReference type="FunFam" id="1.10.287.2620:FF:000002">
    <property type="entry name" value="Dynein heavy chain 2, axonemal"/>
    <property type="match status" value="1"/>
</dbReference>
<evidence type="ECO:0000256" key="6">
    <source>
        <dbReference type="ARBA" id="ARBA00022840"/>
    </source>
</evidence>
<feature type="compositionally biased region" description="Polar residues" evidence="14">
    <location>
        <begin position="320"/>
        <end position="335"/>
    </location>
</feature>
<keyword evidence="3" id="KW-0963">Cytoplasm</keyword>
<evidence type="ECO:0000259" key="16">
    <source>
        <dbReference type="Pfam" id="PF12774"/>
    </source>
</evidence>
<gene>
    <name evidence="17" type="ORF">BRAFLDRAFT_83261</name>
</gene>
<dbReference type="Gene3D" id="1.20.140.100">
    <property type="entry name" value="Dynein heavy chain, N-terminal domain 2"/>
    <property type="match status" value="1"/>
</dbReference>
<dbReference type="Gene3D" id="3.20.180.20">
    <property type="entry name" value="Dynein heavy chain, N-terminal domain 2"/>
    <property type="match status" value="1"/>
</dbReference>
<dbReference type="GO" id="GO:0005874">
    <property type="term" value="C:microtubule"/>
    <property type="evidence" value="ECO:0007669"/>
    <property type="project" value="UniProtKB-KW"/>
</dbReference>
<feature type="domain" description="Dynein heavy chain hydrolytic ATP-binding dynein motor region" evidence="16">
    <location>
        <begin position="1657"/>
        <end position="1977"/>
    </location>
</feature>
<feature type="compositionally biased region" description="Polar residues" evidence="14">
    <location>
        <begin position="382"/>
        <end position="393"/>
    </location>
</feature>
<comment type="similarity">
    <text evidence="2">Belongs to the dynein heavy chain family.</text>
</comment>
<dbReference type="InterPro" id="IPR042222">
    <property type="entry name" value="Dynein_2_N"/>
</dbReference>
<dbReference type="GO" id="GO:0030286">
    <property type="term" value="C:dynein complex"/>
    <property type="evidence" value="ECO:0007669"/>
    <property type="project" value="UniProtKB-KW"/>
</dbReference>
<dbReference type="SUPFAM" id="SSF52540">
    <property type="entry name" value="P-loop containing nucleoside triphosphate hydrolases"/>
    <property type="match status" value="2"/>
</dbReference>
<dbReference type="Gene3D" id="1.10.8.710">
    <property type="match status" value="1"/>
</dbReference>
<keyword evidence="7" id="KW-0243">Dynein</keyword>
<name>C3YYU9_BRAFL</name>
<feature type="compositionally biased region" description="Low complexity" evidence="14">
    <location>
        <begin position="80"/>
        <end position="94"/>
    </location>
</feature>
<comment type="subcellular location">
    <subcellularLocation>
        <location evidence="1">Cytoplasm</location>
        <location evidence="1">Cytoskeleton</location>
        <location evidence="1">Cilium axoneme</location>
    </subcellularLocation>
</comment>
<dbReference type="Gene3D" id="3.40.50.300">
    <property type="entry name" value="P-loop containing nucleotide triphosphate hydrolases"/>
    <property type="match status" value="2"/>
</dbReference>
<dbReference type="GO" id="GO:0051959">
    <property type="term" value="F:dynein light intermediate chain binding"/>
    <property type="evidence" value="ECO:0007669"/>
    <property type="project" value="InterPro"/>
</dbReference>
<dbReference type="GO" id="GO:0045505">
    <property type="term" value="F:dynein intermediate chain binding"/>
    <property type="evidence" value="ECO:0007669"/>
    <property type="project" value="InterPro"/>
</dbReference>
<evidence type="ECO:0000256" key="12">
    <source>
        <dbReference type="ARBA" id="ARBA00023273"/>
    </source>
</evidence>
<keyword evidence="5" id="KW-0547">Nucleotide-binding</keyword>
<feature type="domain" description="Dynein heavy chain linker" evidence="15">
    <location>
        <begin position="1141"/>
        <end position="1545"/>
    </location>
</feature>
<feature type="compositionally biased region" description="Basic residues" evidence="14">
    <location>
        <begin position="467"/>
        <end position="477"/>
    </location>
</feature>
<feature type="region of interest" description="Disordered" evidence="14">
    <location>
        <begin position="466"/>
        <end position="510"/>
    </location>
</feature>
<keyword evidence="4" id="KW-0493">Microtubule</keyword>